<dbReference type="EMBL" id="AEJC01000645">
    <property type="protein sequence ID" value="EKX60540.1"/>
    <property type="molecule type" value="Genomic_DNA"/>
</dbReference>
<organism evidence="1 2">
    <name type="scientific">Streptomyces ipomoeae 91-03</name>
    <dbReference type="NCBI Taxonomy" id="698759"/>
    <lineage>
        <taxon>Bacteria</taxon>
        <taxon>Bacillati</taxon>
        <taxon>Actinomycetota</taxon>
        <taxon>Actinomycetes</taxon>
        <taxon>Kitasatosporales</taxon>
        <taxon>Streptomycetaceae</taxon>
        <taxon>Streptomyces</taxon>
    </lineage>
</organism>
<name>L1KJ85_9ACTN</name>
<reference evidence="1 2" key="1">
    <citation type="submission" date="2012-11" db="EMBL/GenBank/DDBJ databases">
        <authorList>
            <person name="Huguet-Tapia J.C."/>
            <person name="Durkin A.S."/>
            <person name="Pettis G.S."/>
            <person name="Badger J.H."/>
        </authorList>
    </citation>
    <scope>NUCLEOTIDE SEQUENCE [LARGE SCALE GENOMIC DNA]</scope>
    <source>
        <strain evidence="1 2">91-03</strain>
    </source>
</reference>
<gene>
    <name evidence="1" type="ORF">STRIP9103_04319</name>
</gene>
<evidence type="ECO:0000313" key="2">
    <source>
        <dbReference type="Proteomes" id="UP000010411"/>
    </source>
</evidence>
<proteinExistence type="predicted"/>
<sequence>MRSTCGAGQDGLG</sequence>
<evidence type="ECO:0000313" key="1">
    <source>
        <dbReference type="EMBL" id="EKX60540.1"/>
    </source>
</evidence>
<protein>
    <submittedName>
        <fullName evidence="1">Uncharacterized protein</fullName>
    </submittedName>
</protein>
<accession>L1KJ85</accession>
<comment type="caution">
    <text evidence="1">The sequence shown here is derived from an EMBL/GenBank/DDBJ whole genome shotgun (WGS) entry which is preliminary data.</text>
</comment>
<feature type="non-terminal residue" evidence="1">
    <location>
        <position position="13"/>
    </location>
</feature>
<dbReference type="Proteomes" id="UP000010411">
    <property type="component" value="Unassembled WGS sequence"/>
</dbReference>
<keyword evidence="2" id="KW-1185">Reference proteome</keyword>